<protein>
    <submittedName>
        <fullName evidence="1">Uncharacterized protein</fullName>
    </submittedName>
</protein>
<dbReference type="EMBL" id="CM046391">
    <property type="protein sequence ID" value="KAI8561816.1"/>
    <property type="molecule type" value="Genomic_DNA"/>
</dbReference>
<comment type="caution">
    <text evidence="1">The sequence shown here is derived from an EMBL/GenBank/DDBJ whole genome shotgun (WGS) entry which is preliminary data.</text>
</comment>
<organism evidence="1 2">
    <name type="scientific">Rhododendron molle</name>
    <name type="common">Chinese azalea</name>
    <name type="synonym">Azalea mollis</name>
    <dbReference type="NCBI Taxonomy" id="49168"/>
    <lineage>
        <taxon>Eukaryota</taxon>
        <taxon>Viridiplantae</taxon>
        <taxon>Streptophyta</taxon>
        <taxon>Embryophyta</taxon>
        <taxon>Tracheophyta</taxon>
        <taxon>Spermatophyta</taxon>
        <taxon>Magnoliopsida</taxon>
        <taxon>eudicotyledons</taxon>
        <taxon>Gunneridae</taxon>
        <taxon>Pentapetalae</taxon>
        <taxon>asterids</taxon>
        <taxon>Ericales</taxon>
        <taxon>Ericaceae</taxon>
        <taxon>Ericoideae</taxon>
        <taxon>Rhodoreae</taxon>
        <taxon>Rhododendron</taxon>
    </lineage>
</organism>
<reference evidence="1" key="1">
    <citation type="submission" date="2022-02" db="EMBL/GenBank/DDBJ databases">
        <title>Plant Genome Project.</title>
        <authorList>
            <person name="Zhang R.-G."/>
        </authorList>
    </citation>
    <scope>NUCLEOTIDE SEQUENCE</scope>
    <source>
        <strain evidence="1">AT1</strain>
    </source>
</reference>
<evidence type="ECO:0000313" key="1">
    <source>
        <dbReference type="EMBL" id="KAI8561816.1"/>
    </source>
</evidence>
<name>A0ACC0P9I6_RHOML</name>
<gene>
    <name evidence="1" type="ORF">RHMOL_Rhmol04G0371000</name>
</gene>
<sequence>MAAACAKGASCTFSPNPPQSKYDVFLSFRGVDTRHNFTSHLLAALERHGFRTFKDDTGLNRGEYISTELLKAIEESRISIVILSKNYAGSRWCLDELVKIMECKKTLQQIVMPIFYDVDPSDVRAQNGSNLVEELAKHEEHFKEGSDGKLDKWREALTEVANLSGWNLPMVANGDETKLIQKSIEEVRKRLDFAHLHVADHQVGLESHLQKLNLLLNMESDDVRIVAVWGIGGIGKTTIAKKLYNLIQHNFEGHSFIANVGETSKQPNGLVILQEQLLSDIIRNGTHDVRNLHQGIEVIKQRAFCQKVLLVLDDVDDVQQLKALAIDRGSLSSGSRIVITTRDMSSLSLLKVDKIYAPEELTKDESLELFSWHAFKEDHPTDNYLGLSNQVVGYAGGLPLALEVLGSFLCGKSIPKWKSAIVKLEKIPHNDIQRKLKISFDSLSDEVKELFLDVACFFLGRDQDFTITVLEGCNFFPAIGIRVLADRCLIKYEPTSKHLFYRKGTSKQLVMHDLLRDMGREIVRQESIKEPGRRSRLWYHEDAFEVLREGTGTEAVEGFVLNFPELNGVQVNAKAFEKMNRMRILNLNYVHLSLGYEHISRRLVWLCWNGFPLKHLPSNLHMENLVTLDLCYSKLKQVWKGTKVLVKLKFLYLSHCYYLTKTPDLSGLNNLKELLLNDCIRLVEVDESIRCLHKLVVLDMSYCRKLWKLPFGIGMLKSLEYLDFSGCRELGKLAGLKGSPSKSRLSFLSSWTLRTKKMDSIGLSLACVQGLSCLKRLSIADCNLSYLPSEIGSLISLETLTLDGNNVCTLPDSVCNLAYLKELRMSNCNVSHLPAEVERLISLEVLDIGGNSFTSLPDSFRNLSNLWGLHLGDCKRLKSIPELPLGLLLLDASHCTSLESVPTARCRVSMCFWGAKKFVKNNFATNVIERVQQYKILSSITTTVGIILPGVEVPNWFEYQNTGGSYLSFAVPPLVTWKIMGLMLCVIMRPTVRDEFYLWSYLDYHIGNKTTTENFDQRPANGFHHVHAFSVPLEYCLDEDEDEDKMCFLYIPQTRCPMLESGGEVEISIESRSGVKGMILPCMVKKCGLKIIYKDDGNTTEKEKKNITETN</sequence>
<accession>A0ACC0P9I6</accession>
<dbReference type="Proteomes" id="UP001062846">
    <property type="component" value="Chromosome 4"/>
</dbReference>
<evidence type="ECO:0000313" key="2">
    <source>
        <dbReference type="Proteomes" id="UP001062846"/>
    </source>
</evidence>
<keyword evidence="2" id="KW-1185">Reference proteome</keyword>
<proteinExistence type="predicted"/>